<evidence type="ECO:0008006" key="3">
    <source>
        <dbReference type="Google" id="ProtNLM"/>
    </source>
</evidence>
<protein>
    <recommendedName>
        <fullName evidence="3">Glycosyltransferase</fullName>
    </recommendedName>
</protein>
<evidence type="ECO:0000313" key="1">
    <source>
        <dbReference type="EMBL" id="KAI9185746.1"/>
    </source>
</evidence>
<dbReference type="EMBL" id="JAJSOW010000100">
    <property type="protein sequence ID" value="KAI9185746.1"/>
    <property type="molecule type" value="Genomic_DNA"/>
</dbReference>
<dbReference type="GO" id="GO:0016757">
    <property type="term" value="F:glycosyltransferase activity"/>
    <property type="evidence" value="ECO:0007669"/>
    <property type="project" value="InterPro"/>
</dbReference>
<dbReference type="PANTHER" id="PTHR20961:SF108">
    <property type="entry name" value="GLYCOSYLTRANSFERASE"/>
    <property type="match status" value="1"/>
</dbReference>
<sequence length="110" mass="12333">MLSLDKFMEEVNKCNFMVGAHGAGLTNKVFLPDGAVVVQVVPLGLDNYFGAPANPTSVLISKGYYAFRDVYLDEQNVKINVGRFRETLVRAMKNLSIDDDDDDDRVFRIQ</sequence>
<dbReference type="AlphaFoldDB" id="A0AAD5NVC1"/>
<reference evidence="1" key="2">
    <citation type="submission" date="2023-02" db="EMBL/GenBank/DDBJ databases">
        <authorList>
            <person name="Swenson N.G."/>
            <person name="Wegrzyn J.L."/>
            <person name="Mcevoy S.L."/>
        </authorList>
    </citation>
    <scope>NUCLEOTIDE SEQUENCE</scope>
    <source>
        <strain evidence="1">91603</strain>
        <tissue evidence="1">Leaf</tissue>
    </source>
</reference>
<accession>A0AAD5NVC1</accession>
<keyword evidence="2" id="KW-1185">Reference proteome</keyword>
<proteinExistence type="predicted"/>
<reference evidence="1" key="1">
    <citation type="journal article" date="2022" name="Plant J.">
        <title>Strategies of tolerance reflected in two North American maple genomes.</title>
        <authorList>
            <person name="McEvoy S.L."/>
            <person name="Sezen U.U."/>
            <person name="Trouern-Trend A."/>
            <person name="McMahon S.M."/>
            <person name="Schaberg P.G."/>
            <person name="Yang J."/>
            <person name="Wegrzyn J.L."/>
            <person name="Swenson N.G."/>
        </authorList>
    </citation>
    <scope>NUCLEOTIDE SEQUENCE</scope>
    <source>
        <strain evidence="1">91603</strain>
    </source>
</reference>
<gene>
    <name evidence="1" type="ORF">LWI28_010308</name>
</gene>
<dbReference type="PANTHER" id="PTHR20961">
    <property type="entry name" value="GLYCOSYLTRANSFERASE"/>
    <property type="match status" value="1"/>
</dbReference>
<comment type="caution">
    <text evidence="1">The sequence shown here is derived from an EMBL/GenBank/DDBJ whole genome shotgun (WGS) entry which is preliminary data.</text>
</comment>
<evidence type="ECO:0000313" key="2">
    <source>
        <dbReference type="Proteomes" id="UP001064489"/>
    </source>
</evidence>
<organism evidence="1 2">
    <name type="scientific">Acer negundo</name>
    <name type="common">Box elder</name>
    <dbReference type="NCBI Taxonomy" id="4023"/>
    <lineage>
        <taxon>Eukaryota</taxon>
        <taxon>Viridiplantae</taxon>
        <taxon>Streptophyta</taxon>
        <taxon>Embryophyta</taxon>
        <taxon>Tracheophyta</taxon>
        <taxon>Spermatophyta</taxon>
        <taxon>Magnoliopsida</taxon>
        <taxon>eudicotyledons</taxon>
        <taxon>Gunneridae</taxon>
        <taxon>Pentapetalae</taxon>
        <taxon>rosids</taxon>
        <taxon>malvids</taxon>
        <taxon>Sapindales</taxon>
        <taxon>Sapindaceae</taxon>
        <taxon>Hippocastanoideae</taxon>
        <taxon>Acereae</taxon>
        <taxon>Acer</taxon>
    </lineage>
</organism>
<name>A0AAD5NVC1_ACENE</name>
<dbReference type="Proteomes" id="UP001064489">
    <property type="component" value="Chromosome 3"/>
</dbReference>
<dbReference type="InterPro" id="IPR007657">
    <property type="entry name" value="Glycosyltransferase_61"/>
</dbReference>